<reference evidence="3 4" key="1">
    <citation type="submission" date="2024-10" db="EMBL/GenBank/DDBJ databases">
        <title>The Natural Products Discovery Center: Release of the First 8490 Sequenced Strains for Exploring Actinobacteria Biosynthetic Diversity.</title>
        <authorList>
            <person name="Kalkreuter E."/>
            <person name="Kautsar S.A."/>
            <person name="Yang D."/>
            <person name="Bader C.D."/>
            <person name="Teijaro C.N."/>
            <person name="Fluegel L."/>
            <person name="Davis C.M."/>
            <person name="Simpson J.R."/>
            <person name="Lauterbach L."/>
            <person name="Steele A.D."/>
            <person name="Gui C."/>
            <person name="Meng S."/>
            <person name="Li G."/>
            <person name="Viehrig K."/>
            <person name="Ye F."/>
            <person name="Su P."/>
            <person name="Kiefer A.F."/>
            <person name="Nichols A."/>
            <person name="Cepeda A.J."/>
            <person name="Yan W."/>
            <person name="Fan B."/>
            <person name="Jiang Y."/>
            <person name="Adhikari A."/>
            <person name="Zheng C.-J."/>
            <person name="Schuster L."/>
            <person name="Cowan T.M."/>
            <person name="Smanski M.J."/>
            <person name="Chevrette M.G."/>
            <person name="De Carvalho L.P.S."/>
            <person name="Shen B."/>
        </authorList>
    </citation>
    <scope>NUCLEOTIDE SEQUENCE [LARGE SCALE GENOMIC DNA]</scope>
    <source>
        <strain evidence="3 4">NPDC087045</strain>
    </source>
</reference>
<comment type="caution">
    <text evidence="3">The sequence shown here is derived from an EMBL/GenBank/DDBJ whole genome shotgun (WGS) entry which is preliminary data.</text>
</comment>
<evidence type="ECO:0000259" key="2">
    <source>
        <dbReference type="Pfam" id="PF14347"/>
    </source>
</evidence>
<evidence type="ECO:0000256" key="1">
    <source>
        <dbReference type="SAM" id="SignalP"/>
    </source>
</evidence>
<evidence type="ECO:0000313" key="4">
    <source>
        <dbReference type="Proteomes" id="UP001617427"/>
    </source>
</evidence>
<protein>
    <submittedName>
        <fullName evidence="3">DUF4399 domain-containing protein</fullName>
    </submittedName>
</protein>
<feature type="chain" id="PRO_5047307001" evidence="1">
    <location>
        <begin position="31"/>
        <end position="141"/>
    </location>
</feature>
<evidence type="ECO:0000313" key="3">
    <source>
        <dbReference type="EMBL" id="MFJ3047068.1"/>
    </source>
</evidence>
<sequence length="141" mass="14995">MITHRYPRLLNSVFAASLLMAGLVSSAAYAADKSVSILEPKDGATVSSPFKVKFGVTGMTVHPATEIIEGTGHHHLLINMGPIKEGEVIPMDATHLHYGKGQTEAEVTLPPGQYKLTAQFANGAHQSYGPAMAKTINITVK</sequence>
<organism evidence="3 4">
    <name type="scientific">Herbaspirillum chlorophenolicum</name>
    <dbReference type="NCBI Taxonomy" id="211589"/>
    <lineage>
        <taxon>Bacteria</taxon>
        <taxon>Pseudomonadati</taxon>
        <taxon>Pseudomonadota</taxon>
        <taxon>Betaproteobacteria</taxon>
        <taxon>Burkholderiales</taxon>
        <taxon>Oxalobacteraceae</taxon>
        <taxon>Herbaspirillum</taxon>
    </lineage>
</organism>
<dbReference type="Proteomes" id="UP001617427">
    <property type="component" value="Unassembled WGS sequence"/>
</dbReference>
<keyword evidence="1" id="KW-0732">Signal</keyword>
<proteinExistence type="predicted"/>
<accession>A0ABW8F1C4</accession>
<name>A0ABW8F1C4_9BURK</name>
<dbReference type="RefSeq" id="WP_050466160.1">
    <property type="nucleotide sequence ID" value="NZ_JBIUZV010000008.1"/>
</dbReference>
<feature type="signal peptide" evidence="1">
    <location>
        <begin position="1"/>
        <end position="30"/>
    </location>
</feature>
<keyword evidence="4" id="KW-1185">Reference proteome</keyword>
<dbReference type="EMBL" id="JBIUZV010000008">
    <property type="protein sequence ID" value="MFJ3047068.1"/>
    <property type="molecule type" value="Genomic_DNA"/>
</dbReference>
<dbReference type="Pfam" id="PF14347">
    <property type="entry name" value="DUF4399"/>
    <property type="match status" value="1"/>
</dbReference>
<gene>
    <name evidence="3" type="ORF">ACIPEN_14665</name>
</gene>
<dbReference type="InterPro" id="IPR025512">
    <property type="entry name" value="DUF4399"/>
</dbReference>
<feature type="domain" description="DUF4399" evidence="2">
    <location>
        <begin position="52"/>
        <end position="141"/>
    </location>
</feature>